<dbReference type="NCBIfam" id="TIGR03303">
    <property type="entry name" value="OM_YaeT"/>
    <property type="match status" value="1"/>
</dbReference>
<gene>
    <name evidence="11" type="ORF">NCTC13100_01873</name>
</gene>
<dbReference type="InterPro" id="IPR010827">
    <property type="entry name" value="BamA/TamA_POTRA"/>
</dbReference>
<evidence type="ECO:0000259" key="10">
    <source>
        <dbReference type="PROSITE" id="PS51779"/>
    </source>
</evidence>
<dbReference type="GO" id="GO:0009279">
    <property type="term" value="C:cell outer membrane"/>
    <property type="evidence" value="ECO:0007669"/>
    <property type="project" value="UniProtKB-UniRule"/>
</dbReference>
<evidence type="ECO:0000256" key="6">
    <source>
        <dbReference type="ARBA" id="ARBA00023136"/>
    </source>
</evidence>
<evidence type="ECO:0000313" key="11">
    <source>
        <dbReference type="EMBL" id="SUB78690.1"/>
    </source>
</evidence>
<dbReference type="AlphaFoldDB" id="A0A379DJY5"/>
<dbReference type="EMBL" id="UGTI01000001">
    <property type="protein sequence ID" value="SUB78690.1"/>
    <property type="molecule type" value="Genomic_DNA"/>
</dbReference>
<dbReference type="Pfam" id="PF01103">
    <property type="entry name" value="Omp85"/>
    <property type="match status" value="1"/>
</dbReference>
<organism evidence="11 12">
    <name type="scientific">Porphyromonas macacae</name>
    <dbReference type="NCBI Taxonomy" id="28115"/>
    <lineage>
        <taxon>Bacteria</taxon>
        <taxon>Pseudomonadati</taxon>
        <taxon>Bacteroidota</taxon>
        <taxon>Bacteroidia</taxon>
        <taxon>Bacteroidales</taxon>
        <taxon>Porphyromonadaceae</taxon>
        <taxon>Porphyromonas</taxon>
    </lineage>
</organism>
<evidence type="ECO:0000256" key="5">
    <source>
        <dbReference type="ARBA" id="ARBA00022737"/>
    </source>
</evidence>
<accession>A0A379DJY5</accession>
<feature type="chain" id="PRO_5016796663" description="Outer membrane protein assembly factor BamA" evidence="9">
    <location>
        <begin position="25"/>
        <end position="921"/>
    </location>
</feature>
<feature type="domain" description="POTRA" evidence="10">
    <location>
        <begin position="323"/>
        <end position="404"/>
    </location>
</feature>
<dbReference type="InterPro" id="IPR039910">
    <property type="entry name" value="D15-like"/>
</dbReference>
<dbReference type="PIRSF" id="PIRSF006076">
    <property type="entry name" value="OM_assembly_OMP85"/>
    <property type="match status" value="1"/>
</dbReference>
<comment type="subcellular location">
    <subcellularLocation>
        <location evidence="1">Membrane</location>
    </subcellularLocation>
</comment>
<keyword evidence="7" id="KW-0998">Cell outer membrane</keyword>
<protein>
    <recommendedName>
        <fullName evidence="8">Outer membrane protein assembly factor BamA</fullName>
    </recommendedName>
</protein>
<name>A0A379DJY5_9PORP</name>
<dbReference type="PROSITE" id="PS51779">
    <property type="entry name" value="POTRA"/>
    <property type="match status" value="2"/>
</dbReference>
<dbReference type="InterPro" id="IPR023707">
    <property type="entry name" value="OM_assembly_BamA"/>
</dbReference>
<evidence type="ECO:0000256" key="1">
    <source>
        <dbReference type="ARBA" id="ARBA00004370"/>
    </source>
</evidence>
<keyword evidence="2" id="KW-1134">Transmembrane beta strand</keyword>
<evidence type="ECO:0000256" key="2">
    <source>
        <dbReference type="ARBA" id="ARBA00022452"/>
    </source>
</evidence>
<dbReference type="Proteomes" id="UP000254263">
    <property type="component" value="Unassembled WGS sequence"/>
</dbReference>
<keyword evidence="4 9" id="KW-0732">Signal</keyword>
<feature type="domain" description="POTRA" evidence="10">
    <location>
        <begin position="407"/>
        <end position="482"/>
    </location>
</feature>
<evidence type="ECO:0000256" key="7">
    <source>
        <dbReference type="ARBA" id="ARBA00023237"/>
    </source>
</evidence>
<evidence type="ECO:0000313" key="12">
    <source>
        <dbReference type="Proteomes" id="UP000254263"/>
    </source>
</evidence>
<proteinExistence type="predicted"/>
<dbReference type="InterPro" id="IPR000184">
    <property type="entry name" value="Bac_surfAg_D15"/>
</dbReference>
<sequence>MYRKKLVSLAMAVLCLGVFHQAKAQNGDLEAAAKKTLAADSIVINPKDGPITYAPSLDYMHPTMKTVAGIVITGAKNFDSYVLESLSGISVGDKIEIPGNALTNAVNQFMKQGYFSNARVVVLAYQGDKVWLEIGLTQRPRIESVTYTGISGSQRSDLENRVGLRKGMQISPNIIDKTEQLIKKYYDEKGYRNMTMKIKQIPSEKQEDYVKLEIHIEKSKKTKIDNIFFSGNTALSDNRLRGAMKKTNEGFSLSRGRFLSSIKEIFSAKKMVDKEYKNDLENIIKKYQEYGYRDAEIVSDSIVPSGKPNHINIYINIDEGKKYHIKDIRFVGNTRYNGELLQRLLGIKPGDVYNQKKLTDRLYSDEDAVGNLYYNNGYIFTNMDPVETNVKNDSVSLEIRINEGKQATINKVIINGNNLVYEDVVRRELLTKPGMLFSKEDLMNSYRLINQLGHFDGEKSIPNPVPNPENGTVDIEYNLVPRSSDQLELSIGWSQTGLVGRVGVKFTNFSMRNLFRPSMYKGIIPQGDGQTLSLSGQTNGKYYSQFSFSFSDPWFGGKRPNFFSVSAFVSHMSDIDTKYYNNAIGDFYYPNGGYGYGGYGYGYGGYGYGYPGGYNPYQNMGGLYENSFDPDKSLTMIGVSLGYGKRLNWPDNWFQFYASLNYTRYVLKNWTPRTFDDFHNGSANDLNLELRLTRNSIDNPIFTRRGSEFMVSVSATPPYSLFDKKDYSNPNLTDGERYNLIEYVKWKYSGKIFVPLANPATVTRTPVMMARVEGGIITSYDKYKRSPFGRYYMGGDMMAGYTGSYTSETIGLRGYKNGSIAGVNYNYANSYMKMSMELRYPLLFQGQTNIWALAFVEAGNAWFNLDDYNPFDLRRSAGVGVRITLPMVGLVGIDWAYGFDRPNPFGERGGSNIHFVLGRDI</sequence>
<evidence type="ECO:0000256" key="8">
    <source>
        <dbReference type="NCBIfam" id="TIGR03303"/>
    </source>
</evidence>
<dbReference type="Pfam" id="PF07244">
    <property type="entry name" value="POTRA"/>
    <property type="match status" value="4"/>
</dbReference>
<dbReference type="InterPro" id="IPR034746">
    <property type="entry name" value="POTRA"/>
</dbReference>
<feature type="signal peptide" evidence="9">
    <location>
        <begin position="1"/>
        <end position="24"/>
    </location>
</feature>
<evidence type="ECO:0000256" key="9">
    <source>
        <dbReference type="SAM" id="SignalP"/>
    </source>
</evidence>
<dbReference type="PANTHER" id="PTHR12815:SF47">
    <property type="entry name" value="TRANSLOCATION AND ASSEMBLY MODULE SUBUNIT TAMA"/>
    <property type="match status" value="1"/>
</dbReference>
<dbReference type="PANTHER" id="PTHR12815">
    <property type="entry name" value="SORTING AND ASSEMBLY MACHINERY SAMM50 PROTEIN FAMILY MEMBER"/>
    <property type="match status" value="1"/>
</dbReference>
<evidence type="ECO:0000256" key="4">
    <source>
        <dbReference type="ARBA" id="ARBA00022729"/>
    </source>
</evidence>
<keyword evidence="3" id="KW-0812">Transmembrane</keyword>
<reference evidence="11 12" key="1">
    <citation type="submission" date="2018-06" db="EMBL/GenBank/DDBJ databases">
        <authorList>
            <consortium name="Pathogen Informatics"/>
            <person name="Doyle S."/>
        </authorList>
    </citation>
    <scope>NUCLEOTIDE SEQUENCE [LARGE SCALE GENOMIC DNA]</scope>
    <source>
        <strain evidence="11 12">NCTC13100</strain>
    </source>
</reference>
<keyword evidence="6" id="KW-0472">Membrane</keyword>
<dbReference type="GO" id="GO:0071709">
    <property type="term" value="P:membrane assembly"/>
    <property type="evidence" value="ECO:0007669"/>
    <property type="project" value="InterPro"/>
</dbReference>
<dbReference type="Gene3D" id="2.40.160.50">
    <property type="entry name" value="membrane protein fhac: a member of the omp85/tpsb transporter family"/>
    <property type="match status" value="1"/>
</dbReference>
<dbReference type="Gene3D" id="3.10.20.310">
    <property type="entry name" value="membrane protein fhac"/>
    <property type="match status" value="5"/>
</dbReference>
<keyword evidence="5" id="KW-0677">Repeat</keyword>
<evidence type="ECO:0000256" key="3">
    <source>
        <dbReference type="ARBA" id="ARBA00022692"/>
    </source>
</evidence>